<dbReference type="Gene3D" id="3.20.20.10">
    <property type="entry name" value="Alanine racemase"/>
    <property type="match status" value="1"/>
</dbReference>
<accession>A0A4V0ZBH2</accession>
<keyword evidence="3 6" id="KW-0663">Pyridoxal phosphate</keyword>
<evidence type="ECO:0000313" key="12">
    <source>
        <dbReference type="Proteomes" id="UP000290408"/>
    </source>
</evidence>
<keyword evidence="6" id="KW-0028">Amino-acid biosynthesis</keyword>
<gene>
    <name evidence="6 11" type="primary">lysA</name>
    <name evidence="11" type="ORF">EXU32_10645</name>
</gene>
<dbReference type="PROSITE" id="PS00879">
    <property type="entry name" value="ODR_DC_2_2"/>
    <property type="match status" value="1"/>
</dbReference>
<dbReference type="InterPro" id="IPR029066">
    <property type="entry name" value="PLP-binding_barrel"/>
</dbReference>
<dbReference type="AlphaFoldDB" id="A0A4V0ZBH2"/>
<feature type="modified residue" description="N6-(pyridoxal phosphate)lysine" evidence="6 8">
    <location>
        <position position="101"/>
    </location>
</feature>
<keyword evidence="12" id="KW-1185">Reference proteome</keyword>
<feature type="binding site" evidence="6">
    <location>
        <position position="436"/>
    </location>
    <ligand>
        <name>substrate</name>
    </ligand>
</feature>
<dbReference type="UniPathway" id="UPA00034">
    <property type="reaction ID" value="UER00027"/>
</dbReference>
<keyword evidence="2 6" id="KW-0210">Decarboxylase</keyword>
<dbReference type="SUPFAM" id="SSF51419">
    <property type="entry name" value="PLP-binding barrel"/>
    <property type="match status" value="1"/>
</dbReference>
<feature type="binding site" evidence="6">
    <location>
        <begin position="331"/>
        <end position="334"/>
    </location>
    <ligand>
        <name>pyridoxal 5'-phosphate</name>
        <dbReference type="ChEBI" id="CHEBI:597326"/>
    </ligand>
</feature>
<dbReference type="PANTHER" id="PTHR43727">
    <property type="entry name" value="DIAMINOPIMELATE DECARBOXYLASE"/>
    <property type="match status" value="1"/>
</dbReference>
<evidence type="ECO:0000256" key="5">
    <source>
        <dbReference type="ARBA" id="ARBA00023239"/>
    </source>
</evidence>
<reference evidence="11 12" key="1">
    <citation type="submission" date="2019-02" db="EMBL/GenBank/DDBJ databases">
        <title>Genomic data mining of an Antarctic deep-sea actinobacterium, Janibacterlimosus P3-3-X1.</title>
        <authorList>
            <person name="Liao L."/>
            <person name="Chen B."/>
        </authorList>
    </citation>
    <scope>NUCLEOTIDE SEQUENCE [LARGE SCALE GENOMIC DNA]</scope>
    <source>
        <strain evidence="11 12">P3-3-X1</strain>
    </source>
</reference>
<dbReference type="Proteomes" id="UP000290408">
    <property type="component" value="Chromosome"/>
</dbReference>
<evidence type="ECO:0000256" key="8">
    <source>
        <dbReference type="PIRSR" id="PIRSR600183-50"/>
    </source>
</evidence>
<name>A0A4V0ZBH2_9MICO</name>
<dbReference type="PRINTS" id="PR01179">
    <property type="entry name" value="ODADCRBXLASE"/>
</dbReference>
<dbReference type="Pfam" id="PF02784">
    <property type="entry name" value="Orn_Arg_deC_N"/>
    <property type="match status" value="1"/>
</dbReference>
<feature type="domain" description="Orn/DAP/Arg decarboxylase 2 N-terminal" evidence="10">
    <location>
        <begin position="80"/>
        <end position="337"/>
    </location>
</feature>
<evidence type="ECO:0000256" key="7">
    <source>
        <dbReference type="NCBIfam" id="TIGR01048"/>
    </source>
</evidence>
<proteinExistence type="inferred from homology"/>
<dbReference type="NCBIfam" id="TIGR01048">
    <property type="entry name" value="lysA"/>
    <property type="match status" value="1"/>
</dbReference>
<evidence type="ECO:0000313" key="11">
    <source>
        <dbReference type="EMBL" id="QBF47988.1"/>
    </source>
</evidence>
<dbReference type="InterPro" id="IPR000183">
    <property type="entry name" value="Orn/DAP/Arg_de-COase"/>
</dbReference>
<dbReference type="InterPro" id="IPR009006">
    <property type="entry name" value="Ala_racemase/Decarboxylase_C"/>
</dbReference>
<feature type="binding site" evidence="6">
    <location>
        <position position="375"/>
    </location>
    <ligand>
        <name>substrate</name>
    </ligand>
</feature>
<organism evidence="11 12">
    <name type="scientific">Janibacter limosus</name>
    <dbReference type="NCBI Taxonomy" id="53458"/>
    <lineage>
        <taxon>Bacteria</taxon>
        <taxon>Bacillati</taxon>
        <taxon>Actinomycetota</taxon>
        <taxon>Actinomycetes</taxon>
        <taxon>Micrococcales</taxon>
        <taxon>Intrasporangiaceae</taxon>
        <taxon>Janibacter</taxon>
    </lineage>
</organism>
<dbReference type="STRING" id="1216970.GCA_001570985_01551"/>
<dbReference type="CDD" id="cd06828">
    <property type="entry name" value="PLPDE_III_DapDC"/>
    <property type="match status" value="1"/>
</dbReference>
<keyword evidence="4 6" id="KW-0457">Lysine biosynthesis</keyword>
<dbReference type="HAMAP" id="MF_02120">
    <property type="entry name" value="LysA"/>
    <property type="match status" value="1"/>
</dbReference>
<dbReference type="SUPFAM" id="SSF50621">
    <property type="entry name" value="Alanine racemase C-terminal domain-like"/>
    <property type="match status" value="1"/>
</dbReference>
<dbReference type="KEGG" id="jli:EXU32_10645"/>
<comment type="subunit">
    <text evidence="6">Homodimer.</text>
</comment>
<evidence type="ECO:0000256" key="3">
    <source>
        <dbReference type="ARBA" id="ARBA00022898"/>
    </source>
</evidence>
<comment type="catalytic activity">
    <reaction evidence="6 9">
        <text>meso-2,6-diaminopimelate + H(+) = L-lysine + CO2</text>
        <dbReference type="Rhea" id="RHEA:15101"/>
        <dbReference type="ChEBI" id="CHEBI:15378"/>
        <dbReference type="ChEBI" id="CHEBI:16526"/>
        <dbReference type="ChEBI" id="CHEBI:32551"/>
        <dbReference type="ChEBI" id="CHEBI:57791"/>
        <dbReference type="EC" id="4.1.1.20"/>
    </reaction>
</comment>
<feature type="binding site" evidence="6">
    <location>
        <position position="284"/>
    </location>
    <ligand>
        <name>pyridoxal 5'-phosphate</name>
        <dbReference type="ChEBI" id="CHEBI:597326"/>
    </ligand>
</feature>
<dbReference type="InterPro" id="IPR022644">
    <property type="entry name" value="De-COase2_N"/>
</dbReference>
<evidence type="ECO:0000256" key="2">
    <source>
        <dbReference type="ARBA" id="ARBA00022793"/>
    </source>
</evidence>
<dbReference type="FunFam" id="3.20.20.10:FF:000003">
    <property type="entry name" value="Diaminopimelate decarboxylase"/>
    <property type="match status" value="1"/>
</dbReference>
<dbReference type="PROSITE" id="PS00878">
    <property type="entry name" value="ODR_DC_2_1"/>
    <property type="match status" value="1"/>
</dbReference>
<feature type="binding site" evidence="6">
    <location>
        <position position="436"/>
    </location>
    <ligand>
        <name>pyridoxal 5'-phosphate</name>
        <dbReference type="ChEBI" id="CHEBI:597326"/>
    </ligand>
</feature>
<feature type="active site" description="Proton donor" evidence="8">
    <location>
        <position position="406"/>
    </location>
</feature>
<dbReference type="PRINTS" id="PR01181">
    <property type="entry name" value="DAPDCRBXLASE"/>
</dbReference>
<feature type="binding site" evidence="6">
    <location>
        <position position="407"/>
    </location>
    <ligand>
        <name>substrate</name>
    </ligand>
</feature>
<dbReference type="GO" id="GO:0009089">
    <property type="term" value="P:lysine biosynthetic process via diaminopimelate"/>
    <property type="evidence" value="ECO:0007669"/>
    <property type="project" value="UniProtKB-UniRule"/>
</dbReference>
<dbReference type="InterPro" id="IPR022653">
    <property type="entry name" value="De-COase2_pyr-phos_BS"/>
</dbReference>
<dbReference type="EMBL" id="CP036164">
    <property type="protein sequence ID" value="QBF47988.1"/>
    <property type="molecule type" value="Genomic_DNA"/>
</dbReference>
<comment type="cofactor">
    <cofactor evidence="1 6 8 9">
        <name>pyridoxal 5'-phosphate</name>
        <dbReference type="ChEBI" id="CHEBI:597326"/>
    </cofactor>
</comment>
<comment type="pathway">
    <text evidence="6 9">Amino-acid biosynthesis; L-lysine biosynthesis via DAP pathway; L-lysine from DL-2,6-diaminopimelate: step 1/1.</text>
</comment>
<dbReference type="RefSeq" id="WP_130631157.1">
    <property type="nucleotide sequence ID" value="NZ_CP036164.1"/>
</dbReference>
<evidence type="ECO:0000256" key="4">
    <source>
        <dbReference type="ARBA" id="ARBA00023154"/>
    </source>
</evidence>
<evidence type="ECO:0000259" key="10">
    <source>
        <dbReference type="Pfam" id="PF02784"/>
    </source>
</evidence>
<sequence>MRAHEAGILHAEGYGAAPQWLPFPQDVMELLPQLWPSNVVRDPSGVLSIAGVPVTDIARDFGTAAYVVDEDDFRSRARAFRDDFTAPFAAVAGADVYYAGKAFLCTAVARWVMEEGLNLDTCSGGELAVAQRVGFPAERVALHGNNKSVAELRQALEYGIGRIVVDSFDEIDRVAAVASELGVTAPVMVRVTVGVEAHTHEFIATAHEDQKFGFSLAGGQARAAIDAIVAKGESLRLLGLHSHIGSQIFDTSGFEIAARRLVGLHTEVADEHGIAMPEMDLGGGYGIAYTSEHEPLTPGQLGTQMAELVDRELKEFRDGHPQAVLPRISIEPGRAIAGPSAFTLYEIGTVKDVEVSHGVLRSYVSVDGGMSDNVRTALYGADYSCTLAGRRSDAEPRLVRVVGRHCESGDIVVMDEYLPGDIVPGDLIAVPGTGAYCRSLSNQYNHTPRPPVLAVRDGATRVIVRRETIDDLLALDVDEPSLSQEVR</sequence>
<dbReference type="InterPro" id="IPR002986">
    <property type="entry name" value="DAP_deCOOHase_LysA"/>
</dbReference>
<dbReference type="Gene3D" id="2.40.37.10">
    <property type="entry name" value="Lyase, Ornithine Decarboxylase, Chain A, domain 1"/>
    <property type="match status" value="1"/>
</dbReference>
<dbReference type="EC" id="4.1.1.20" evidence="6 7"/>
<dbReference type="GO" id="GO:0008836">
    <property type="term" value="F:diaminopimelate decarboxylase activity"/>
    <property type="evidence" value="ECO:0007669"/>
    <property type="project" value="UniProtKB-UniRule"/>
</dbReference>
<comment type="function">
    <text evidence="6">Specifically catalyzes the decarboxylation of meso-diaminopimelate (meso-DAP) to L-lysine.</text>
</comment>
<dbReference type="PANTHER" id="PTHR43727:SF2">
    <property type="entry name" value="GROUP IV DECARBOXYLASE"/>
    <property type="match status" value="1"/>
</dbReference>
<feature type="binding site" evidence="6">
    <location>
        <position position="334"/>
    </location>
    <ligand>
        <name>substrate</name>
    </ligand>
</feature>
<keyword evidence="5 6" id="KW-0456">Lyase</keyword>
<evidence type="ECO:0000256" key="9">
    <source>
        <dbReference type="RuleBase" id="RU003738"/>
    </source>
</evidence>
<evidence type="ECO:0000256" key="1">
    <source>
        <dbReference type="ARBA" id="ARBA00001933"/>
    </source>
</evidence>
<dbReference type="InterPro" id="IPR022657">
    <property type="entry name" value="De-COase2_CS"/>
</dbReference>
<evidence type="ECO:0000256" key="6">
    <source>
        <dbReference type="HAMAP-Rule" id="MF_02120"/>
    </source>
</evidence>
<dbReference type="OrthoDB" id="9802241at2"/>
<dbReference type="GO" id="GO:0030170">
    <property type="term" value="F:pyridoxal phosphate binding"/>
    <property type="evidence" value="ECO:0007669"/>
    <property type="project" value="UniProtKB-UniRule"/>
</dbReference>
<protein>
    <recommendedName>
        <fullName evidence="6 7">Diaminopimelate decarboxylase</fullName>
        <shortName evidence="6">DAP decarboxylase</shortName>
        <shortName evidence="6">DAPDC</shortName>
        <ecNumber evidence="6 7">4.1.1.20</ecNumber>
    </recommendedName>
</protein>
<comment type="similarity">
    <text evidence="6">Belongs to the Orn/Lys/Arg decarboxylase class-II family. LysA subfamily.</text>
</comment>
<feature type="binding site" evidence="6">
    <location>
        <position position="379"/>
    </location>
    <ligand>
        <name>substrate</name>
    </ligand>
</feature>